<dbReference type="EMBL" id="UIDG01000223">
    <property type="protein sequence ID" value="SUS06589.1"/>
    <property type="molecule type" value="Genomic_DNA"/>
</dbReference>
<proteinExistence type="predicted"/>
<reference evidence="1" key="1">
    <citation type="submission" date="2018-07" db="EMBL/GenBank/DDBJ databases">
        <authorList>
            <person name="Quirk P.G."/>
            <person name="Krulwich T.A."/>
        </authorList>
    </citation>
    <scope>NUCLEOTIDE SEQUENCE</scope>
</reference>
<sequence>MNQPTAFVISEFTNPSGEIVFRVSGWLGNKRVRKNLPTRAEAEAERQVLEIQRLQAETGVRVAATRLTDQQLQDAEAALRRLADQGHSLLFCVDCTLANYRAPEQQKPLADAIKDYVAAKEHEHAQAHNLPATVG</sequence>
<organism evidence="1">
    <name type="scientific">metagenome</name>
    <dbReference type="NCBI Taxonomy" id="256318"/>
    <lineage>
        <taxon>unclassified sequences</taxon>
        <taxon>metagenomes</taxon>
    </lineage>
</organism>
<evidence type="ECO:0000313" key="1">
    <source>
        <dbReference type="EMBL" id="SUS06589.1"/>
    </source>
</evidence>
<name>A0A380TFY6_9ZZZZ</name>
<gene>
    <name evidence="1" type="ORF">DF3PB_30042</name>
</gene>
<accession>A0A380TFY6</accession>
<protein>
    <submittedName>
        <fullName evidence="1">Uncharacterized protein</fullName>
    </submittedName>
</protein>
<dbReference type="AlphaFoldDB" id="A0A380TFY6"/>